<dbReference type="Proteomes" id="UP000600918">
    <property type="component" value="Unassembled WGS sequence"/>
</dbReference>
<evidence type="ECO:0000313" key="2">
    <source>
        <dbReference type="Proteomes" id="UP000600918"/>
    </source>
</evidence>
<organism evidence="1 2">
    <name type="scientific">Vespula pensylvanica</name>
    <name type="common">Western yellow jacket</name>
    <name type="synonym">Wasp</name>
    <dbReference type="NCBI Taxonomy" id="30213"/>
    <lineage>
        <taxon>Eukaryota</taxon>
        <taxon>Metazoa</taxon>
        <taxon>Ecdysozoa</taxon>
        <taxon>Arthropoda</taxon>
        <taxon>Hexapoda</taxon>
        <taxon>Insecta</taxon>
        <taxon>Pterygota</taxon>
        <taxon>Neoptera</taxon>
        <taxon>Endopterygota</taxon>
        <taxon>Hymenoptera</taxon>
        <taxon>Apocrita</taxon>
        <taxon>Aculeata</taxon>
        <taxon>Vespoidea</taxon>
        <taxon>Vespidae</taxon>
        <taxon>Vespinae</taxon>
        <taxon>Vespula</taxon>
    </lineage>
</organism>
<gene>
    <name evidence="1" type="ORF">H0235_015695</name>
</gene>
<reference evidence="1" key="1">
    <citation type="journal article" date="2020" name="G3 (Bethesda)">
        <title>High-Quality Assemblies for Three Invasive Social Wasps from the &lt;i&gt;Vespula&lt;/i&gt; Genus.</title>
        <authorList>
            <person name="Harrop T.W.R."/>
            <person name="Guhlin J."/>
            <person name="McLaughlin G.M."/>
            <person name="Permina E."/>
            <person name="Stockwell P."/>
            <person name="Gilligan J."/>
            <person name="Le Lec M.F."/>
            <person name="Gruber M.A.M."/>
            <person name="Quinn O."/>
            <person name="Lovegrove M."/>
            <person name="Duncan E.J."/>
            <person name="Remnant E.J."/>
            <person name="Van Eeckhoven J."/>
            <person name="Graham B."/>
            <person name="Knapp R.A."/>
            <person name="Langford K.W."/>
            <person name="Kronenberg Z."/>
            <person name="Press M.O."/>
            <person name="Eacker S.M."/>
            <person name="Wilson-Rankin E.E."/>
            <person name="Purcell J."/>
            <person name="Lester P.J."/>
            <person name="Dearden P.K."/>
        </authorList>
    </citation>
    <scope>NUCLEOTIDE SEQUENCE</scope>
    <source>
        <strain evidence="1">Volc-1</strain>
    </source>
</reference>
<name>A0A834K4H6_VESPE</name>
<dbReference type="EMBL" id="JACSDY010000018">
    <property type="protein sequence ID" value="KAF7399958.1"/>
    <property type="molecule type" value="Genomic_DNA"/>
</dbReference>
<keyword evidence="2" id="KW-1185">Reference proteome</keyword>
<dbReference type="AlphaFoldDB" id="A0A834K4H6"/>
<sequence>MLTANGSILQRCIYHFGPNHPSLRATITKSDLQLAVRVIGLVWFRTSSSGLRNFRRKPLVRVLTKISRKYRPFTFGDFENLSPRLDLEIFARCRIRASIKEDLKTSLQSRALQ</sequence>
<protein>
    <submittedName>
        <fullName evidence="1">Uncharacterized protein</fullName>
    </submittedName>
</protein>
<comment type="caution">
    <text evidence="1">The sequence shown here is derived from an EMBL/GenBank/DDBJ whole genome shotgun (WGS) entry which is preliminary data.</text>
</comment>
<evidence type="ECO:0000313" key="1">
    <source>
        <dbReference type="EMBL" id="KAF7399958.1"/>
    </source>
</evidence>
<proteinExistence type="predicted"/>
<accession>A0A834K4H6</accession>